<dbReference type="EMBL" id="MU276855">
    <property type="protein sequence ID" value="KAI0037568.1"/>
    <property type="molecule type" value="Genomic_DNA"/>
</dbReference>
<organism evidence="1 2">
    <name type="scientific">Auriscalpium vulgare</name>
    <dbReference type="NCBI Taxonomy" id="40419"/>
    <lineage>
        <taxon>Eukaryota</taxon>
        <taxon>Fungi</taxon>
        <taxon>Dikarya</taxon>
        <taxon>Basidiomycota</taxon>
        <taxon>Agaricomycotina</taxon>
        <taxon>Agaricomycetes</taxon>
        <taxon>Russulales</taxon>
        <taxon>Auriscalpiaceae</taxon>
        <taxon>Auriscalpium</taxon>
    </lineage>
</organism>
<feature type="non-terminal residue" evidence="1">
    <location>
        <position position="1"/>
    </location>
</feature>
<reference evidence="1" key="2">
    <citation type="journal article" date="2022" name="New Phytol.">
        <title>Evolutionary transition to the ectomycorrhizal habit in the genomes of a hyperdiverse lineage of mushroom-forming fungi.</title>
        <authorList>
            <person name="Looney B."/>
            <person name="Miyauchi S."/>
            <person name="Morin E."/>
            <person name="Drula E."/>
            <person name="Courty P.E."/>
            <person name="Kohler A."/>
            <person name="Kuo A."/>
            <person name="LaButti K."/>
            <person name="Pangilinan J."/>
            <person name="Lipzen A."/>
            <person name="Riley R."/>
            <person name="Andreopoulos W."/>
            <person name="He G."/>
            <person name="Johnson J."/>
            <person name="Nolan M."/>
            <person name="Tritt A."/>
            <person name="Barry K.W."/>
            <person name="Grigoriev I.V."/>
            <person name="Nagy L.G."/>
            <person name="Hibbett D."/>
            <person name="Henrissat B."/>
            <person name="Matheny P.B."/>
            <person name="Labbe J."/>
            <person name="Martin F.M."/>
        </authorList>
    </citation>
    <scope>NUCLEOTIDE SEQUENCE</scope>
    <source>
        <strain evidence="1">FP105234-sp</strain>
    </source>
</reference>
<proteinExistence type="predicted"/>
<protein>
    <submittedName>
        <fullName evidence="1">Uncharacterized protein</fullName>
    </submittedName>
</protein>
<comment type="caution">
    <text evidence="1">The sequence shown here is derived from an EMBL/GenBank/DDBJ whole genome shotgun (WGS) entry which is preliminary data.</text>
</comment>
<gene>
    <name evidence="1" type="ORF">FA95DRAFT_1614081</name>
</gene>
<keyword evidence="2" id="KW-1185">Reference proteome</keyword>
<dbReference type="Proteomes" id="UP000814033">
    <property type="component" value="Unassembled WGS sequence"/>
</dbReference>
<accession>A0ACB8R190</accession>
<reference evidence="1" key="1">
    <citation type="submission" date="2021-02" db="EMBL/GenBank/DDBJ databases">
        <authorList>
            <consortium name="DOE Joint Genome Institute"/>
            <person name="Ahrendt S."/>
            <person name="Looney B.P."/>
            <person name="Miyauchi S."/>
            <person name="Morin E."/>
            <person name="Drula E."/>
            <person name="Courty P.E."/>
            <person name="Chicoki N."/>
            <person name="Fauchery L."/>
            <person name="Kohler A."/>
            <person name="Kuo A."/>
            <person name="Labutti K."/>
            <person name="Pangilinan J."/>
            <person name="Lipzen A."/>
            <person name="Riley R."/>
            <person name="Andreopoulos W."/>
            <person name="He G."/>
            <person name="Johnson J."/>
            <person name="Barry K.W."/>
            <person name="Grigoriev I.V."/>
            <person name="Nagy L."/>
            <person name="Hibbett D."/>
            <person name="Henrissat B."/>
            <person name="Matheny P.B."/>
            <person name="Labbe J."/>
            <person name="Martin F."/>
        </authorList>
    </citation>
    <scope>NUCLEOTIDE SEQUENCE</scope>
    <source>
        <strain evidence="1">FP105234-sp</strain>
    </source>
</reference>
<evidence type="ECO:0000313" key="1">
    <source>
        <dbReference type="EMBL" id="KAI0037568.1"/>
    </source>
</evidence>
<sequence length="631" mass="68791">RLSEFDPAASSADKLTWCLRVAQALAQTHKFPNGATRTQEFVQQFKEIAWQHGEETWKAKSFGYISVVPEMNTDNFDASVDAFFAAAGDPGDAAASPVAGPSVVAPMEDALLLPPVETLPEIVSEGGDEGNEGNEGEDELSEAVEPSPPPRPISKGKGKAKARPLPPSRESSPPPLVVSKGKGKAKGADSVFESVRLMTADDWRYVQTKQAEELLDEISKGLSGWHETNGKLHKAVCDNCRTDDKSRVCEAKITTNKPRISVSCDRCLADNKACKWQGQNTTNTSGRNADVKKKAIAMVRFLPEIERRRALCEEERRCAKEKEGAAPPPAKKVKAMMSVVIKGKRRGVDQGKGKGRAEPDRLARAPLRKAPVDKTAVVVEPDIQMVEIVEDSGPLSQTQATIPGEREPLFLSEPRSTPPDLVLEHRAASPDDIEIVADVAGPSTLEREVSPGPVRLTSEELIPREPVAAAAAPVAIAAAPVANVAPQVPQFNDNDVVPDDQVRAIAAHARVMRWYVQNGVPRGRMPPGPHPDEFSIRCAHEMMEEQWNVIQGVPEDDGIPPALMQTVREQRHEIHVAMARAFASTLTLEAAWLSQLCILNYPAWYYQAGDWRSKMPEGFDEDGNRIDGQGE</sequence>
<name>A0ACB8R190_9AGAM</name>
<evidence type="ECO:0000313" key="2">
    <source>
        <dbReference type="Proteomes" id="UP000814033"/>
    </source>
</evidence>